<dbReference type="WBParaSite" id="GPLIN_000264900">
    <property type="protein sequence ID" value="GPLIN_000264900"/>
    <property type="gene ID" value="GPLIN_000264900"/>
</dbReference>
<organism evidence="6 7">
    <name type="scientific">Globodera pallida</name>
    <name type="common">Potato cyst nematode worm</name>
    <name type="synonym">Heterodera pallida</name>
    <dbReference type="NCBI Taxonomy" id="36090"/>
    <lineage>
        <taxon>Eukaryota</taxon>
        <taxon>Metazoa</taxon>
        <taxon>Ecdysozoa</taxon>
        <taxon>Nematoda</taxon>
        <taxon>Chromadorea</taxon>
        <taxon>Rhabditida</taxon>
        <taxon>Tylenchina</taxon>
        <taxon>Tylenchomorpha</taxon>
        <taxon>Tylenchoidea</taxon>
        <taxon>Heteroderidae</taxon>
        <taxon>Heteroderinae</taxon>
        <taxon>Globodera</taxon>
    </lineage>
</organism>
<sequence length="164" mass="18278">MKMKTAKISVSNVSEGIYLSSQDVAQDLSLLQRHGITHIVNAATGVRCYFPKKMFYLKLKLLDVPSDDVRKHFARVQQFMRKAIEKKGKVLVHCNAGISRSSALVLAYALTARGKRLDERRKASENAKRWRHRVIPLGLFIIAAVGCSIELLVLLATAECVVTA</sequence>
<feature type="transmembrane region" description="Helical" evidence="3">
    <location>
        <begin position="134"/>
        <end position="158"/>
    </location>
</feature>
<dbReference type="PROSITE" id="PS00383">
    <property type="entry name" value="TYR_PHOSPHATASE_1"/>
    <property type="match status" value="1"/>
</dbReference>
<proteinExistence type="predicted"/>
<reference evidence="6" key="2">
    <citation type="submission" date="2014-05" db="EMBL/GenBank/DDBJ databases">
        <title>The genome and life-stage specific transcriptomes of Globodera pallida elucidate key aspects of plant parasitism by a cyst nematode.</title>
        <authorList>
            <person name="Cotton J.A."/>
            <person name="Lilley C.J."/>
            <person name="Jones L.M."/>
            <person name="Kikuchi T."/>
            <person name="Reid A.J."/>
            <person name="Thorpe P."/>
            <person name="Tsai I.J."/>
            <person name="Beasley H."/>
            <person name="Blok V."/>
            <person name="Cock P.J.A."/>
            <person name="Van den Akker S.E."/>
            <person name="Holroyd N."/>
            <person name="Hunt M."/>
            <person name="Mantelin S."/>
            <person name="Naghra H."/>
            <person name="Pain A."/>
            <person name="Palomares-Rius J.E."/>
            <person name="Zarowiecki M."/>
            <person name="Berriman M."/>
            <person name="Jones J.T."/>
            <person name="Urwin P.E."/>
        </authorList>
    </citation>
    <scope>NUCLEOTIDE SEQUENCE [LARGE SCALE GENOMIC DNA]</scope>
    <source>
        <strain evidence="6">Lindley</strain>
    </source>
</reference>
<dbReference type="PANTHER" id="PTHR46377:SF1">
    <property type="entry name" value="DUAL SPECIFICITY PROTEIN PHOSPHATASE 19"/>
    <property type="match status" value="1"/>
</dbReference>
<evidence type="ECO:0000259" key="5">
    <source>
        <dbReference type="PROSITE" id="PS50056"/>
    </source>
</evidence>
<dbReference type="PANTHER" id="PTHR46377">
    <property type="entry name" value="DUAL SPECIFICITY PROTEIN PHOSPHATASE 19"/>
    <property type="match status" value="1"/>
</dbReference>
<name>A0A183BPW3_GLOPA</name>
<feature type="domain" description="Tyrosine specific protein phosphatases" evidence="5">
    <location>
        <begin position="70"/>
        <end position="135"/>
    </location>
</feature>
<dbReference type="PROSITE" id="PS50054">
    <property type="entry name" value="TYR_PHOSPHATASE_DUAL"/>
    <property type="match status" value="1"/>
</dbReference>
<evidence type="ECO:0000256" key="1">
    <source>
        <dbReference type="ARBA" id="ARBA00022801"/>
    </source>
</evidence>
<dbReference type="InterPro" id="IPR016130">
    <property type="entry name" value="Tyr_Pase_AS"/>
</dbReference>
<dbReference type="PRINTS" id="PR01908">
    <property type="entry name" value="ADSPHPHTASE"/>
</dbReference>
<dbReference type="InterPro" id="IPR029021">
    <property type="entry name" value="Prot-tyrosine_phosphatase-like"/>
</dbReference>
<dbReference type="PROSITE" id="PS50056">
    <property type="entry name" value="TYR_PHOSPHATASE_2"/>
    <property type="match status" value="1"/>
</dbReference>
<evidence type="ECO:0000313" key="7">
    <source>
        <dbReference type="WBParaSite" id="GPLIN_000264900"/>
    </source>
</evidence>
<keyword evidence="3" id="KW-0812">Transmembrane</keyword>
<keyword evidence="3" id="KW-1133">Transmembrane helix</keyword>
<evidence type="ECO:0000256" key="3">
    <source>
        <dbReference type="SAM" id="Phobius"/>
    </source>
</evidence>
<dbReference type="GO" id="GO:0005737">
    <property type="term" value="C:cytoplasm"/>
    <property type="evidence" value="ECO:0007669"/>
    <property type="project" value="TreeGrafter"/>
</dbReference>
<reference evidence="7" key="3">
    <citation type="submission" date="2016-06" db="UniProtKB">
        <authorList>
            <consortium name="WormBaseParasite"/>
        </authorList>
    </citation>
    <scope>IDENTIFICATION</scope>
</reference>
<dbReference type="Pfam" id="PF00782">
    <property type="entry name" value="DSPc"/>
    <property type="match status" value="1"/>
</dbReference>
<evidence type="ECO:0000256" key="2">
    <source>
        <dbReference type="ARBA" id="ARBA00022912"/>
    </source>
</evidence>
<dbReference type="InterPro" id="IPR020422">
    <property type="entry name" value="TYR_PHOSPHATASE_DUAL_dom"/>
</dbReference>
<protein>
    <submittedName>
        <fullName evidence="7">Dual specificity protein phosphatase</fullName>
    </submittedName>
</protein>
<dbReference type="GO" id="GO:0008579">
    <property type="term" value="F:JUN kinase phosphatase activity"/>
    <property type="evidence" value="ECO:0007669"/>
    <property type="project" value="TreeGrafter"/>
</dbReference>
<dbReference type="SMART" id="SM00195">
    <property type="entry name" value="DSPc"/>
    <property type="match status" value="1"/>
</dbReference>
<keyword evidence="2" id="KW-0904">Protein phosphatase</keyword>
<feature type="domain" description="Tyrosine-protein phosphatase" evidence="4">
    <location>
        <begin position="9"/>
        <end position="153"/>
    </location>
</feature>
<dbReference type="AlphaFoldDB" id="A0A183BPW3"/>
<dbReference type="InterPro" id="IPR000387">
    <property type="entry name" value="Tyr_Pase_dom"/>
</dbReference>
<dbReference type="InterPro" id="IPR000340">
    <property type="entry name" value="Dual-sp_phosphatase_cat-dom"/>
</dbReference>
<keyword evidence="1" id="KW-0378">Hydrolase</keyword>
<accession>A0A183BPW3</accession>
<evidence type="ECO:0000313" key="6">
    <source>
        <dbReference type="Proteomes" id="UP000050741"/>
    </source>
</evidence>
<dbReference type="Gene3D" id="3.90.190.10">
    <property type="entry name" value="Protein tyrosine phosphatase superfamily"/>
    <property type="match status" value="1"/>
</dbReference>
<keyword evidence="3" id="KW-0472">Membrane</keyword>
<dbReference type="SUPFAM" id="SSF52799">
    <property type="entry name" value="(Phosphotyrosine protein) phosphatases II"/>
    <property type="match status" value="1"/>
</dbReference>
<keyword evidence="6" id="KW-1185">Reference proteome</keyword>
<dbReference type="CDD" id="cd14498">
    <property type="entry name" value="DSP"/>
    <property type="match status" value="1"/>
</dbReference>
<dbReference type="Proteomes" id="UP000050741">
    <property type="component" value="Unassembled WGS sequence"/>
</dbReference>
<evidence type="ECO:0000259" key="4">
    <source>
        <dbReference type="PROSITE" id="PS50054"/>
    </source>
</evidence>
<reference evidence="6" key="1">
    <citation type="submission" date="2013-12" db="EMBL/GenBank/DDBJ databases">
        <authorList>
            <person name="Aslett M."/>
        </authorList>
    </citation>
    <scope>NUCLEOTIDE SEQUENCE [LARGE SCALE GENOMIC DNA]</scope>
    <source>
        <strain evidence="6">Lindley</strain>
    </source>
</reference>